<protein>
    <submittedName>
        <fullName evidence="2">Uncharacterized protein</fullName>
    </submittedName>
</protein>
<evidence type="ECO:0000313" key="3">
    <source>
        <dbReference type="EMBL" id="ASN70429.1"/>
    </source>
</evidence>
<gene>
    <name evidence="1" type="ORF">7AX4_17</name>
    <name evidence="3" type="ORF">7F8_47</name>
    <name evidence="2" type="ORF">8AX11_47</name>
</gene>
<dbReference type="EMBL" id="MF417906">
    <property type="protein sequence ID" value="ASN70429.1"/>
    <property type="molecule type" value="Genomic_DNA"/>
</dbReference>
<organism evidence="2">
    <name type="scientific">uncultured Caudovirales phage</name>
    <dbReference type="NCBI Taxonomy" id="2100421"/>
    <lineage>
        <taxon>Viruses</taxon>
        <taxon>Duplodnaviria</taxon>
        <taxon>Heunggongvirae</taxon>
        <taxon>Uroviricota</taxon>
        <taxon>Caudoviricetes</taxon>
        <taxon>Peduoviridae</taxon>
        <taxon>Maltschvirus</taxon>
        <taxon>Maltschvirus maltsch</taxon>
    </lineage>
</organism>
<accession>A0A2H4J558</accession>
<proteinExistence type="predicted"/>
<dbReference type="EMBL" id="MF417905">
    <property type="protein sequence ID" value="ASN70370.1"/>
    <property type="molecule type" value="Genomic_DNA"/>
</dbReference>
<dbReference type="EMBL" id="MF417894">
    <property type="protein sequence ID" value="ASN69654.1"/>
    <property type="molecule type" value="Genomic_DNA"/>
</dbReference>
<sequence length="96" mass="10976">MNLIEKLGLEKCKQIVDGAHYPIIGYCLVGNNWIHKQCESAPTRYSNEDNSWSEDYAIDFVSIDDLRTALADHDRIDTCSDIKNHISPNTKVIEHE</sequence>
<evidence type="ECO:0000313" key="2">
    <source>
        <dbReference type="EMBL" id="ASN70370.1"/>
    </source>
</evidence>
<name>A0A2H4J558_9CAUD</name>
<reference evidence="2" key="1">
    <citation type="submission" date="2017-06" db="EMBL/GenBank/DDBJ databases">
        <title>Novel phages from South African skin metaviromes.</title>
        <authorList>
            <person name="van Zyl L.J."/>
            <person name="Abrahams Y."/>
            <person name="Stander E.A."/>
            <person name="Kirby B.M."/>
            <person name="Clavaud C."/>
            <person name="Farcet C."/>
            <person name="Breton L."/>
            <person name="Trindade M.I."/>
        </authorList>
    </citation>
    <scope>NUCLEOTIDE SEQUENCE</scope>
</reference>
<evidence type="ECO:0000313" key="1">
    <source>
        <dbReference type="EMBL" id="ASN69654.1"/>
    </source>
</evidence>